<keyword evidence="1 8" id="KW-0963">Cytoplasm</keyword>
<feature type="active site" evidence="8">
    <location>
        <position position="40"/>
    </location>
</feature>
<evidence type="ECO:0000256" key="8">
    <source>
        <dbReference type="HAMAP-Rule" id="MF_00336"/>
    </source>
</evidence>
<dbReference type="EC" id="6.3.3.3" evidence="8"/>
<evidence type="ECO:0000256" key="3">
    <source>
        <dbReference type="ARBA" id="ARBA00022723"/>
    </source>
</evidence>
<dbReference type="EMBL" id="WINI01000004">
    <property type="protein sequence ID" value="MQR00914.1"/>
    <property type="molecule type" value="Genomic_DNA"/>
</dbReference>
<comment type="catalytic activity">
    <reaction evidence="8">
        <text>(7R,8S)-7,8-diammoniononanoate + CO2 + ATP = (4R,5S)-dethiobiotin + ADP + phosphate + 3 H(+)</text>
        <dbReference type="Rhea" id="RHEA:15805"/>
        <dbReference type="ChEBI" id="CHEBI:15378"/>
        <dbReference type="ChEBI" id="CHEBI:16526"/>
        <dbReference type="ChEBI" id="CHEBI:30616"/>
        <dbReference type="ChEBI" id="CHEBI:43474"/>
        <dbReference type="ChEBI" id="CHEBI:149469"/>
        <dbReference type="ChEBI" id="CHEBI:149473"/>
        <dbReference type="ChEBI" id="CHEBI:456216"/>
        <dbReference type="EC" id="6.3.3.3"/>
    </reaction>
</comment>
<dbReference type="InterPro" id="IPR027417">
    <property type="entry name" value="P-loop_NTPase"/>
</dbReference>
<dbReference type="AlphaFoldDB" id="A0A843YT78"/>
<dbReference type="PANTHER" id="PTHR43210:SF5">
    <property type="entry name" value="DETHIOBIOTIN SYNTHETASE"/>
    <property type="match status" value="1"/>
</dbReference>
<dbReference type="Gene3D" id="3.40.50.300">
    <property type="entry name" value="P-loop containing nucleotide triphosphate hydrolases"/>
    <property type="match status" value="1"/>
</dbReference>
<dbReference type="PANTHER" id="PTHR43210">
    <property type="entry name" value="DETHIOBIOTIN SYNTHETASE"/>
    <property type="match status" value="1"/>
</dbReference>
<evidence type="ECO:0000256" key="7">
    <source>
        <dbReference type="ARBA" id="ARBA00022842"/>
    </source>
</evidence>
<comment type="subunit">
    <text evidence="8">Homodimer.</text>
</comment>
<evidence type="ECO:0000256" key="6">
    <source>
        <dbReference type="ARBA" id="ARBA00022840"/>
    </source>
</evidence>
<feature type="binding site" evidence="8">
    <location>
        <begin position="178"/>
        <end position="179"/>
    </location>
    <ligand>
        <name>ATP</name>
        <dbReference type="ChEBI" id="CHEBI:30616"/>
    </ligand>
</feature>
<feature type="binding site" evidence="8">
    <location>
        <begin position="15"/>
        <end position="20"/>
    </location>
    <ligand>
        <name>ATP</name>
        <dbReference type="ChEBI" id="CHEBI:30616"/>
    </ligand>
</feature>
<feature type="binding site" evidence="8">
    <location>
        <position position="118"/>
    </location>
    <ligand>
        <name>Mg(2+)</name>
        <dbReference type="ChEBI" id="CHEBI:18420"/>
    </ligand>
</feature>
<dbReference type="GO" id="GO:0005524">
    <property type="term" value="F:ATP binding"/>
    <property type="evidence" value="ECO:0007669"/>
    <property type="project" value="UniProtKB-UniRule"/>
</dbReference>
<comment type="pathway">
    <text evidence="8">Cofactor biosynthesis; biotin biosynthesis; biotin from 7,8-diaminononanoate: step 1/2.</text>
</comment>
<dbReference type="SUPFAM" id="SSF52540">
    <property type="entry name" value="P-loop containing nucleoside triphosphate hydrolases"/>
    <property type="match status" value="1"/>
</dbReference>
<keyword evidence="2 8" id="KW-0436">Ligase</keyword>
<dbReference type="UniPathway" id="UPA00078">
    <property type="reaction ID" value="UER00161"/>
</dbReference>
<dbReference type="InterPro" id="IPR004472">
    <property type="entry name" value="DTB_synth_BioD"/>
</dbReference>
<dbReference type="OrthoDB" id="9802097at2"/>
<sequence length="245" mass="25671">MHNHCSYFVAGTDTEIGKTLIASSLLYALTQTGVRSAGMKPVAAGAENRGGVWHNDDADALAAQASVALPVALTTPYLLQQPTAPHIAAALENCVIDLPHILHCYQQIATQADAVIVEGVGGFRVPLNDEHDTADMAQQLNLPVVLVVGLRLGCISHALLTVEAIAARGLPLAGWVINTVDASMLNSDATIAALTSRIPAPLLGCVPRLDSPSAANAAPYLDFSYLPGWPVINKAATHSLYTKEV</sequence>
<dbReference type="RefSeq" id="WP_153234521.1">
    <property type="nucleotide sequence ID" value="NZ_WINI01000004.1"/>
</dbReference>
<reference evidence="9 10" key="1">
    <citation type="submission" date="2019-10" db="EMBL/GenBank/DDBJ databases">
        <title>Glaciimonas soli sp. nov., a psychrophilic bacterium isolated from the forest soil of a high elevation mountain in Taiwan.</title>
        <authorList>
            <person name="Wang L.-T."/>
            <person name="Shieh W.Y."/>
        </authorList>
    </citation>
    <scope>NUCLEOTIDE SEQUENCE [LARGE SCALE GENOMIC DNA]</scope>
    <source>
        <strain evidence="9 10">GS1</strain>
    </source>
</reference>
<keyword evidence="5 8" id="KW-0093">Biotin biosynthesis</keyword>
<comment type="subcellular location">
    <subcellularLocation>
        <location evidence="8">Cytoplasm</location>
    </subcellularLocation>
</comment>
<comment type="similarity">
    <text evidence="8">Belongs to the dethiobiotin synthetase family.</text>
</comment>
<dbReference type="CDD" id="cd03109">
    <property type="entry name" value="DTBS"/>
    <property type="match status" value="1"/>
</dbReference>
<dbReference type="GO" id="GO:0004141">
    <property type="term" value="F:dethiobiotin synthase activity"/>
    <property type="evidence" value="ECO:0007669"/>
    <property type="project" value="UniProtKB-UniRule"/>
</dbReference>
<dbReference type="FunFam" id="3.40.50.300:FF:000292">
    <property type="entry name" value="ATP-dependent dethiobiotin synthetase BioD"/>
    <property type="match status" value="1"/>
</dbReference>
<dbReference type="GO" id="GO:0005829">
    <property type="term" value="C:cytosol"/>
    <property type="evidence" value="ECO:0007669"/>
    <property type="project" value="TreeGrafter"/>
</dbReference>
<dbReference type="PIRSF" id="PIRSF006755">
    <property type="entry name" value="DTB_synth"/>
    <property type="match status" value="1"/>
</dbReference>
<comment type="caution">
    <text evidence="9">The sequence shown here is derived from an EMBL/GenBank/DDBJ whole genome shotgun (WGS) entry which is preliminary data.</text>
</comment>
<dbReference type="Pfam" id="PF13500">
    <property type="entry name" value="AAA_26"/>
    <property type="match status" value="1"/>
</dbReference>
<keyword evidence="4 8" id="KW-0547">Nucleotide-binding</keyword>
<feature type="binding site" evidence="8">
    <location>
        <position position="19"/>
    </location>
    <ligand>
        <name>Mg(2+)</name>
        <dbReference type="ChEBI" id="CHEBI:18420"/>
    </ligand>
</feature>
<comment type="caution">
    <text evidence="8">Lacks conserved residue(s) required for the propagation of feature annotation.</text>
</comment>
<keyword evidence="3 8" id="KW-0479">Metal-binding</keyword>
<feature type="binding site" evidence="8">
    <location>
        <position position="57"/>
    </location>
    <ligand>
        <name>ATP</name>
        <dbReference type="ChEBI" id="CHEBI:30616"/>
    </ligand>
</feature>
<evidence type="ECO:0000313" key="10">
    <source>
        <dbReference type="Proteomes" id="UP000451565"/>
    </source>
</evidence>
<evidence type="ECO:0000256" key="4">
    <source>
        <dbReference type="ARBA" id="ARBA00022741"/>
    </source>
</evidence>
<keyword evidence="10" id="KW-1185">Reference proteome</keyword>
<feature type="binding site" evidence="8">
    <location>
        <position position="57"/>
    </location>
    <ligand>
        <name>Mg(2+)</name>
        <dbReference type="ChEBI" id="CHEBI:18420"/>
    </ligand>
</feature>
<accession>A0A843YT78</accession>
<protein>
    <recommendedName>
        <fullName evidence="8">ATP-dependent dethiobiotin synthetase BioD</fullName>
        <ecNumber evidence="8">6.3.3.3</ecNumber>
    </recommendedName>
    <alternativeName>
        <fullName evidence="8">DTB synthetase</fullName>
        <shortName evidence="8">DTBS</shortName>
    </alternativeName>
    <alternativeName>
        <fullName evidence="8">Dethiobiotin synthase</fullName>
    </alternativeName>
</protein>
<name>A0A843YT78_9BURK</name>
<feature type="binding site" evidence="8">
    <location>
        <begin position="118"/>
        <end position="121"/>
    </location>
    <ligand>
        <name>ATP</name>
        <dbReference type="ChEBI" id="CHEBI:30616"/>
    </ligand>
</feature>
<gene>
    <name evidence="8 9" type="primary">bioD</name>
    <name evidence="9" type="ORF">GEV47_09475</name>
</gene>
<dbReference type="GO" id="GO:0042803">
    <property type="term" value="F:protein homodimerization activity"/>
    <property type="evidence" value="ECO:0007669"/>
    <property type="project" value="UniProtKB-ARBA"/>
</dbReference>
<dbReference type="GO" id="GO:0009102">
    <property type="term" value="P:biotin biosynthetic process"/>
    <property type="evidence" value="ECO:0007669"/>
    <property type="project" value="UniProtKB-UniRule"/>
</dbReference>
<keyword evidence="6 8" id="KW-0067">ATP-binding</keyword>
<dbReference type="NCBIfam" id="TIGR00347">
    <property type="entry name" value="bioD"/>
    <property type="match status" value="1"/>
</dbReference>
<evidence type="ECO:0000256" key="2">
    <source>
        <dbReference type="ARBA" id="ARBA00022598"/>
    </source>
</evidence>
<dbReference type="HAMAP" id="MF_00336">
    <property type="entry name" value="BioD"/>
    <property type="match status" value="1"/>
</dbReference>
<evidence type="ECO:0000256" key="5">
    <source>
        <dbReference type="ARBA" id="ARBA00022756"/>
    </source>
</evidence>
<comment type="cofactor">
    <cofactor evidence="8">
        <name>Mg(2+)</name>
        <dbReference type="ChEBI" id="CHEBI:18420"/>
    </cofactor>
</comment>
<evidence type="ECO:0000313" key="9">
    <source>
        <dbReference type="EMBL" id="MQR00914.1"/>
    </source>
</evidence>
<dbReference type="GO" id="GO:0000287">
    <property type="term" value="F:magnesium ion binding"/>
    <property type="evidence" value="ECO:0007669"/>
    <property type="project" value="UniProtKB-UniRule"/>
</dbReference>
<dbReference type="Proteomes" id="UP000451565">
    <property type="component" value="Unassembled WGS sequence"/>
</dbReference>
<feature type="binding site" evidence="8">
    <location>
        <begin position="207"/>
        <end position="209"/>
    </location>
    <ligand>
        <name>ATP</name>
        <dbReference type="ChEBI" id="CHEBI:30616"/>
    </ligand>
</feature>
<proteinExistence type="inferred from homology"/>
<keyword evidence="7 8" id="KW-0460">Magnesium</keyword>
<evidence type="ECO:0000256" key="1">
    <source>
        <dbReference type="ARBA" id="ARBA00022490"/>
    </source>
</evidence>
<organism evidence="9 10">
    <name type="scientific">Glaciimonas soli</name>
    <dbReference type="NCBI Taxonomy" id="2590999"/>
    <lineage>
        <taxon>Bacteria</taxon>
        <taxon>Pseudomonadati</taxon>
        <taxon>Pseudomonadota</taxon>
        <taxon>Betaproteobacteria</taxon>
        <taxon>Burkholderiales</taxon>
        <taxon>Oxalobacteraceae</taxon>
        <taxon>Glaciimonas</taxon>
    </lineage>
</organism>
<comment type="function">
    <text evidence="8">Catalyzes a mechanistically unusual reaction, the ATP-dependent insertion of CO2 between the N7 and N8 nitrogen atoms of 7,8-diaminopelargonic acid (DAPA, also called 7,8-diammoniononanoate) to form a ureido ring.</text>
</comment>